<dbReference type="SMART" id="SM00028">
    <property type="entry name" value="TPR"/>
    <property type="match status" value="7"/>
</dbReference>
<dbReference type="Proteomes" id="UP001515480">
    <property type="component" value="Unassembled WGS sequence"/>
</dbReference>
<feature type="compositionally biased region" description="Low complexity" evidence="2">
    <location>
        <begin position="103"/>
        <end position="117"/>
    </location>
</feature>
<evidence type="ECO:0000313" key="6">
    <source>
        <dbReference type="Proteomes" id="UP001515480"/>
    </source>
</evidence>
<dbReference type="Gene3D" id="1.25.40.10">
    <property type="entry name" value="Tetratricopeptide repeat domain"/>
    <property type="match status" value="4"/>
</dbReference>
<dbReference type="Gene3D" id="3.40.50.300">
    <property type="entry name" value="P-loop containing nucleotide triphosphate hydrolases"/>
    <property type="match status" value="1"/>
</dbReference>
<feature type="domain" description="NACHT" evidence="3">
    <location>
        <begin position="1063"/>
        <end position="1217"/>
    </location>
</feature>
<dbReference type="InterPro" id="IPR025139">
    <property type="entry name" value="DUF4062"/>
</dbReference>
<feature type="region of interest" description="Disordered" evidence="2">
    <location>
        <begin position="1996"/>
        <end position="2025"/>
    </location>
</feature>
<feature type="region of interest" description="Disordered" evidence="2">
    <location>
        <begin position="439"/>
        <end position="485"/>
    </location>
</feature>
<comment type="caution">
    <text evidence="5">The sequence shown here is derived from an EMBL/GenBank/DDBJ whole genome shotgun (WGS) entry which is preliminary data.</text>
</comment>
<feature type="compositionally biased region" description="Acidic residues" evidence="2">
    <location>
        <begin position="1751"/>
        <end position="1766"/>
    </location>
</feature>
<feature type="domain" description="DUF4062" evidence="4">
    <location>
        <begin position="782"/>
        <end position="865"/>
    </location>
</feature>
<organism evidence="5 6">
    <name type="scientific">Prymnesium parvum</name>
    <name type="common">Toxic golden alga</name>
    <dbReference type="NCBI Taxonomy" id="97485"/>
    <lineage>
        <taxon>Eukaryota</taxon>
        <taxon>Haptista</taxon>
        <taxon>Haptophyta</taxon>
        <taxon>Prymnesiophyceae</taxon>
        <taxon>Prymnesiales</taxon>
        <taxon>Prymnesiaceae</taxon>
        <taxon>Prymnesium</taxon>
    </lineage>
</organism>
<evidence type="ECO:0000256" key="1">
    <source>
        <dbReference type="ARBA" id="ARBA00022737"/>
    </source>
</evidence>
<dbReference type="InterPro" id="IPR051191">
    <property type="entry name" value="DCAF12"/>
</dbReference>
<proteinExistence type="predicted"/>
<dbReference type="PANTHER" id="PTHR19860:SF40">
    <property type="entry name" value="WD40 REPEAT-CONTAINING PROTEIN"/>
    <property type="match status" value="1"/>
</dbReference>
<feature type="region of interest" description="Disordered" evidence="2">
    <location>
        <begin position="563"/>
        <end position="610"/>
    </location>
</feature>
<feature type="compositionally biased region" description="Pro residues" evidence="2">
    <location>
        <begin position="472"/>
        <end position="481"/>
    </location>
</feature>
<evidence type="ECO:0008006" key="7">
    <source>
        <dbReference type="Google" id="ProtNLM"/>
    </source>
</evidence>
<dbReference type="PROSITE" id="PS50096">
    <property type="entry name" value="IQ"/>
    <property type="match status" value="1"/>
</dbReference>
<dbReference type="SUPFAM" id="SSF52540">
    <property type="entry name" value="P-loop containing nucleoside triphosphate hydrolases"/>
    <property type="match status" value="1"/>
</dbReference>
<evidence type="ECO:0000313" key="5">
    <source>
        <dbReference type="EMBL" id="KAL1499076.1"/>
    </source>
</evidence>
<keyword evidence="1" id="KW-0677">Repeat</keyword>
<accession>A0AB34IJF2</accession>
<evidence type="ECO:0000256" key="2">
    <source>
        <dbReference type="SAM" id="MobiDB-lite"/>
    </source>
</evidence>
<protein>
    <recommendedName>
        <fullName evidence="7">NACHT domain-containing protein</fullName>
    </recommendedName>
</protein>
<dbReference type="Pfam" id="PF05729">
    <property type="entry name" value="NACHT"/>
    <property type="match status" value="1"/>
</dbReference>
<dbReference type="PANTHER" id="PTHR19860">
    <property type="entry name" value="DDB1- AND CUL4-ASSOCIATED FACTOR 12-RELATED"/>
    <property type="match status" value="1"/>
</dbReference>
<dbReference type="InterPro" id="IPR027417">
    <property type="entry name" value="P-loop_NTPase"/>
</dbReference>
<feature type="region of interest" description="Disordered" evidence="2">
    <location>
        <begin position="1743"/>
        <end position="1766"/>
    </location>
</feature>
<dbReference type="InterPro" id="IPR011990">
    <property type="entry name" value="TPR-like_helical_dom_sf"/>
</dbReference>
<feature type="compositionally biased region" description="Polar residues" evidence="2">
    <location>
        <begin position="1"/>
        <end position="12"/>
    </location>
</feature>
<dbReference type="SUPFAM" id="SSF48452">
    <property type="entry name" value="TPR-like"/>
    <property type="match status" value="3"/>
</dbReference>
<sequence length="2025" mass="223853">MGRSVNFRSQPSLKHVAPLKPLPDAAASDAVHDPSPSSSSFGGVLDLSEHLTPPEGERAVHAHRGGRPAGAPIAPLRGAWSPETDRPVEERAQPGRLTPLPCRSSLASSHASLPSRSQTPDCLDRGGGSRPTARDGRVRARTPVGTRMPPPLHQVSVSDRREGYDGVDHLHAPGSNANGSFTHSAVYGRTGIASPISRALAADEAMARGVDIEALAEAEAEHTTFRQLIHAKVAPTVWSTPFLTKQERKRVEQRGAALGYKYNHIAMECLEHSPEVAYECLQRAFFAAPRNDPLIGLTLTNLGICCLHRGKPSSAARYLKKLVTADADGGLQQELRVRARLNLCVAESQLGRHRQGLFYAHEALALLRNCEASEESLPMGVAVLRAVALHNSAACHEHLGQHMAAHHDSRRALRLAETSLPESDALLIRLRQVEQEHDDKCRKMTGGAQGSVAEPDRKAAKAAAAAAAAAAAPPPPPPPPQKKVDTKRISDYNFLRATTASTSGPAAKAQEDRATQVRKLAVLDESSRLLKGTASSLAFQNGELQAEAEAQLNLVRARPMASGGGRYLKGTIASGSNRFSDGGEPSPSSTRRRRSSVSPPPSRSQPVDDSPPFAEYAIKLFIKLQAHIRGWIARANPKIEANVRTPEELAAIERIAKHVRTRSVRRRAKQMLADSVLLALMASRSAKSSAPHSNGAARRQPSSKSLPILRKGASVSTAKLSLDKQPSVKQITTAFTEPIDSSDKTQRDTGLQQYANKLNAIGLPLPLTLHRGYGNIGGKTLRVFLSSTFRDMQEERQMLLKRYIPALRQLLSERGVYLTVVDLRWGVTAQQAESGETVDICLSEVAASNYFVSFLGHRAGWRPQKNQLAEKTFHNFPFILSYIPGGSVTELEVVYGALGWGKGCIVQPRSAFFYVRKEEFIERLPQEEREIYYDPDKMAQIKLRNLKRRIVQRVKESEANSGRAADGSRLPFVECYREYTEPADFAEHVYVDLLKAIERDYPLQPMPNPMDAEMIRHISFARPLVRAYVGRQDVWKAIDNYCYGDISSASLDGKKESGQAVPLVLHGPPGCGKTAAFANWLLKNKASGFVLPHFVGCTSSSTEPAQIVRRILEELRRAFELEGSVPHDDRECTAMLPLWLARASSIDRVVILIDGLDELHSGDDQMLGWLPAKLPAECRIVLGTQTKSVPHTVLAERGVLTTTVDGFTSEEKHKAACAFLDLVHKALEPDVLDLLTNAYQTANPLFLRLTLEELKASAVHETVKQMTEKMLGAKDAEQLCQVILERFEGEFGEQEVCMLYSLIFVSRYGMTEEELSAILGMAPADWSPFFLAARETLSISAGRLNIGIKSMRLAVRRRYFSTDAKRKVRQELITFFSNSSNDLVSPWRRVEELPYHIMQNDDLDGLLEFCLNIGNVRHLLSRQRGDLRHYWMKIGTGTLPTDVGTRYLLAFEAYDPILRAEIDANYASYDSRKEHVFQDTVAQICSALGEFLYEIGMQDGALILLQRAFEIERTLFDALSSRGAKATVRLAKVRHAQGRYGEALQLYYGALGTYKHLIKNDPESELNYAKTLVDIAECAQWTDDTDHAKGLSLMALKTFRSVYGENSMLVSQLYNKLAILTTKSGRIEDIKEAKKYLSNSLKIVQHIHGGGAQFVAAKGDPFAAEALHTLGKISVTSNHLTIALSCFCTSLNVYQKLYGPDGIETAGVLEDYALCLLRNALRNGIPTPTTTEEDNEMLLLATRQSTRGTDPEEGAEEEDSIDSDEEAAQNLATTAEKGVKVYEESDISHMLAHALEIRLKKQPPGHIQIAHCYVHEADWCWYEGNLPEVIKRYEIAIDIFTHSEIGFESKEVAQLSGWVALCHAAGEQYDGAFRYIEQAFKLSKKTFGAESWQVQRTLCDKAFILEDSVIEKDENHRPLERSARKEGKDKDLSVEARRAFSMAERMQTQAEVLRTKLKRDKVRDDVLPLSVIAPRIRLLIISRDWRPALDSAAPAKSTMKKSVTTMGGGKLNKAVTKPALPRPNR</sequence>
<evidence type="ECO:0000259" key="4">
    <source>
        <dbReference type="Pfam" id="PF13271"/>
    </source>
</evidence>
<dbReference type="InterPro" id="IPR007111">
    <property type="entry name" value="NACHT_NTPase"/>
</dbReference>
<evidence type="ECO:0000259" key="3">
    <source>
        <dbReference type="Pfam" id="PF05729"/>
    </source>
</evidence>
<name>A0AB34IJF2_PRYPA</name>
<gene>
    <name evidence="5" type="ORF">AB1Y20_013591</name>
</gene>
<feature type="region of interest" description="Disordered" evidence="2">
    <location>
        <begin position="687"/>
        <end position="708"/>
    </location>
</feature>
<reference evidence="5 6" key="1">
    <citation type="journal article" date="2024" name="Science">
        <title>Giant polyketide synthase enzymes in the biosynthesis of giant marine polyether toxins.</title>
        <authorList>
            <person name="Fallon T.R."/>
            <person name="Shende V.V."/>
            <person name="Wierzbicki I.H."/>
            <person name="Pendleton A.L."/>
            <person name="Watervoot N.F."/>
            <person name="Auber R.P."/>
            <person name="Gonzalez D.J."/>
            <person name="Wisecaver J.H."/>
            <person name="Moore B.S."/>
        </authorList>
    </citation>
    <scope>NUCLEOTIDE SEQUENCE [LARGE SCALE GENOMIC DNA]</scope>
    <source>
        <strain evidence="5 6">12B1</strain>
    </source>
</reference>
<feature type="compositionally biased region" description="Low complexity" evidence="2">
    <location>
        <begin position="461"/>
        <end position="471"/>
    </location>
</feature>
<dbReference type="InterPro" id="IPR019734">
    <property type="entry name" value="TPR_rpt"/>
</dbReference>
<keyword evidence="6" id="KW-1185">Reference proteome</keyword>
<feature type="region of interest" description="Disordered" evidence="2">
    <location>
        <begin position="1"/>
        <end position="156"/>
    </location>
</feature>
<dbReference type="EMBL" id="JBGBPQ010000026">
    <property type="protein sequence ID" value="KAL1499076.1"/>
    <property type="molecule type" value="Genomic_DNA"/>
</dbReference>
<dbReference type="Pfam" id="PF13271">
    <property type="entry name" value="DUF4062"/>
    <property type="match status" value="1"/>
</dbReference>
<dbReference type="GO" id="GO:0080008">
    <property type="term" value="C:Cul4-RING E3 ubiquitin ligase complex"/>
    <property type="evidence" value="ECO:0007669"/>
    <property type="project" value="TreeGrafter"/>
</dbReference>
<feature type="compositionally biased region" description="Basic and acidic residues" evidence="2">
    <location>
        <begin position="83"/>
        <end position="93"/>
    </location>
</feature>